<dbReference type="InterPro" id="IPR006164">
    <property type="entry name" value="DNA_bd_Ku70/Ku80"/>
</dbReference>
<evidence type="ECO:0000256" key="8">
    <source>
        <dbReference type="ARBA" id="ARBA00023125"/>
    </source>
</evidence>
<evidence type="ECO:0000256" key="11">
    <source>
        <dbReference type="ARBA" id="ARBA00023242"/>
    </source>
</evidence>
<name>A0A195CGJ8_9HYME</name>
<sequence>MSLNIRGDYNGKEDEEIDSQTSQWYGVREATLFLVDCTEKMFMLSSDIGDKNITYIEKFFKLYKQILRQKLAWSMQDWMGMVLFGTEKSDTNLPWTNIQTLQELRVVTLDDLQQIRKLSNKMKGYESMKLKNDVLLLDALTYITDIFLKIKTVLTKRRIVLITCYDPDYPDDEKHRIRAKAKSLKELGINLHVIDMRNNWPLNDFYKDLEMLSSKIDTGIYRRTSLVDLVQQIKAPSKNIARISFQISDGVEIDIVVRTLGRKRRCLQTKPLSKATNQVLSRSTYFKGINFLNNEYNEENDDESEESELPYMIPDEVNLETKDLIGNKKLRFTQKELLRIKHLYPPAIKIIGVRPMPSDFFRYHVKRKYFVRADYGSTRKDNLLFFSALLNKCGAKNKMIVCAFTMRMNTQTNLCYMIPNTELGGFYLSKVAFQGNIGDKSEALLHYDMQKSVTDEEVLLWKETIDRLNMDYHPYNYRSYKLECQIQMVEKLALDKEPGPPPIDSIEKSYLMAKKKVSDLIPEFYNMYPDMINVGPTKAKRARKN</sequence>
<dbReference type="GO" id="GO:0016787">
    <property type="term" value="F:hydrolase activity"/>
    <property type="evidence" value="ECO:0007669"/>
    <property type="project" value="UniProtKB-KW"/>
</dbReference>
<dbReference type="InterPro" id="IPR006165">
    <property type="entry name" value="Ku70"/>
</dbReference>
<comment type="subcellular location">
    <subcellularLocation>
        <location evidence="1">Nucleus</location>
    </subcellularLocation>
</comment>
<feature type="domain" description="Ku" evidence="12">
    <location>
        <begin position="251"/>
        <end position="438"/>
    </location>
</feature>
<protein>
    <submittedName>
        <fullName evidence="14">X-ray repair cross-complementing protein 6</fullName>
    </submittedName>
</protein>
<dbReference type="GO" id="GO:0006310">
    <property type="term" value="P:DNA recombination"/>
    <property type="evidence" value="ECO:0007669"/>
    <property type="project" value="UniProtKB-KW"/>
</dbReference>
<accession>A0A195CGJ8</accession>
<evidence type="ECO:0000256" key="10">
    <source>
        <dbReference type="ARBA" id="ARBA00023204"/>
    </source>
</evidence>
<evidence type="ECO:0000259" key="12">
    <source>
        <dbReference type="Pfam" id="PF02735"/>
    </source>
</evidence>
<keyword evidence="6" id="KW-0347">Helicase</keyword>
<dbReference type="GO" id="GO:0004386">
    <property type="term" value="F:helicase activity"/>
    <property type="evidence" value="ECO:0007669"/>
    <property type="project" value="UniProtKB-KW"/>
</dbReference>
<dbReference type="Gene3D" id="3.40.50.410">
    <property type="entry name" value="von Willebrand factor, type A domain"/>
    <property type="match status" value="1"/>
</dbReference>
<dbReference type="InterPro" id="IPR005161">
    <property type="entry name" value="Ku_N"/>
</dbReference>
<evidence type="ECO:0000256" key="6">
    <source>
        <dbReference type="ARBA" id="ARBA00022806"/>
    </source>
</evidence>
<dbReference type="GO" id="GO:0042162">
    <property type="term" value="F:telomeric DNA binding"/>
    <property type="evidence" value="ECO:0007669"/>
    <property type="project" value="InterPro"/>
</dbReference>
<keyword evidence="9" id="KW-0233">DNA recombination</keyword>
<dbReference type="InterPro" id="IPR027388">
    <property type="entry name" value="Ku70_bridge/pillars_dom_sf"/>
</dbReference>
<dbReference type="InterPro" id="IPR016194">
    <property type="entry name" value="SPOC-like_C_dom_sf"/>
</dbReference>
<dbReference type="InterPro" id="IPR036465">
    <property type="entry name" value="vWFA_dom_sf"/>
</dbReference>
<dbReference type="Pfam" id="PF02735">
    <property type="entry name" value="Ku"/>
    <property type="match status" value="1"/>
</dbReference>
<evidence type="ECO:0000256" key="1">
    <source>
        <dbReference type="ARBA" id="ARBA00004123"/>
    </source>
</evidence>
<feature type="domain" description="Ku70/Ku80 N-terminal alpha/beta" evidence="13">
    <location>
        <begin position="30"/>
        <end position="234"/>
    </location>
</feature>
<evidence type="ECO:0000256" key="2">
    <source>
        <dbReference type="ARBA" id="ARBA00005240"/>
    </source>
</evidence>
<dbReference type="GO" id="GO:0006303">
    <property type="term" value="P:double-strand break repair via nonhomologous end joining"/>
    <property type="evidence" value="ECO:0007669"/>
    <property type="project" value="InterPro"/>
</dbReference>
<keyword evidence="8" id="KW-0238">DNA-binding</keyword>
<dbReference type="GO" id="GO:0000723">
    <property type="term" value="P:telomere maintenance"/>
    <property type="evidence" value="ECO:0007669"/>
    <property type="project" value="InterPro"/>
</dbReference>
<dbReference type="EMBL" id="KQ977791">
    <property type="protein sequence ID" value="KYM99854.1"/>
    <property type="molecule type" value="Genomic_DNA"/>
</dbReference>
<dbReference type="GO" id="GO:0003684">
    <property type="term" value="F:damaged DNA binding"/>
    <property type="evidence" value="ECO:0007669"/>
    <property type="project" value="InterPro"/>
</dbReference>
<organism evidence="14 15">
    <name type="scientific">Cyphomyrmex costatus</name>
    <dbReference type="NCBI Taxonomy" id="456900"/>
    <lineage>
        <taxon>Eukaryota</taxon>
        <taxon>Metazoa</taxon>
        <taxon>Ecdysozoa</taxon>
        <taxon>Arthropoda</taxon>
        <taxon>Hexapoda</taxon>
        <taxon>Insecta</taxon>
        <taxon>Pterygota</taxon>
        <taxon>Neoptera</taxon>
        <taxon>Endopterygota</taxon>
        <taxon>Hymenoptera</taxon>
        <taxon>Apocrita</taxon>
        <taxon>Aculeata</taxon>
        <taxon>Formicoidea</taxon>
        <taxon>Formicidae</taxon>
        <taxon>Myrmicinae</taxon>
        <taxon>Cyphomyrmex</taxon>
    </lineage>
</organism>
<evidence type="ECO:0000256" key="3">
    <source>
        <dbReference type="ARBA" id="ARBA00022741"/>
    </source>
</evidence>
<dbReference type="PANTHER" id="PTHR12604:SF2">
    <property type="entry name" value="X-RAY REPAIR CROSS-COMPLEMENTING PROTEIN 6"/>
    <property type="match status" value="1"/>
</dbReference>
<keyword evidence="5" id="KW-0378">Hydrolase</keyword>
<dbReference type="Gene3D" id="2.40.290.10">
    <property type="match status" value="1"/>
</dbReference>
<dbReference type="GO" id="GO:0003690">
    <property type="term" value="F:double-stranded DNA binding"/>
    <property type="evidence" value="ECO:0007669"/>
    <property type="project" value="TreeGrafter"/>
</dbReference>
<comment type="similarity">
    <text evidence="2">Belongs to the ku70 family.</text>
</comment>
<gene>
    <name evidence="14" type="ORF">ALC62_09473</name>
</gene>
<proteinExistence type="inferred from homology"/>
<keyword evidence="4" id="KW-0227">DNA damage</keyword>
<evidence type="ECO:0000313" key="15">
    <source>
        <dbReference type="Proteomes" id="UP000078542"/>
    </source>
</evidence>
<evidence type="ECO:0000256" key="9">
    <source>
        <dbReference type="ARBA" id="ARBA00023172"/>
    </source>
</evidence>
<evidence type="ECO:0000256" key="7">
    <source>
        <dbReference type="ARBA" id="ARBA00022840"/>
    </source>
</evidence>
<dbReference type="Pfam" id="PF03731">
    <property type="entry name" value="Ku_N"/>
    <property type="match status" value="1"/>
</dbReference>
<dbReference type="Proteomes" id="UP000078542">
    <property type="component" value="Unassembled WGS sequence"/>
</dbReference>
<evidence type="ECO:0000259" key="13">
    <source>
        <dbReference type="Pfam" id="PF03731"/>
    </source>
</evidence>
<dbReference type="Gene3D" id="4.10.970.10">
    <property type="entry name" value="Ku70, bridge and pillars"/>
    <property type="match status" value="1"/>
</dbReference>
<dbReference type="AlphaFoldDB" id="A0A195CGJ8"/>
<dbReference type="SUPFAM" id="SSF53300">
    <property type="entry name" value="vWA-like"/>
    <property type="match status" value="1"/>
</dbReference>
<reference evidence="14 15" key="1">
    <citation type="submission" date="2016-03" db="EMBL/GenBank/DDBJ databases">
        <title>Cyphomyrmex costatus WGS genome.</title>
        <authorList>
            <person name="Nygaard S."/>
            <person name="Hu H."/>
            <person name="Boomsma J."/>
            <person name="Zhang G."/>
        </authorList>
    </citation>
    <scope>NUCLEOTIDE SEQUENCE [LARGE SCALE GENOMIC DNA]</scope>
    <source>
        <strain evidence="14">MS0001</strain>
        <tissue evidence="14">Whole body</tissue>
    </source>
</reference>
<keyword evidence="7" id="KW-0067">ATP-binding</keyword>
<keyword evidence="11" id="KW-0539">Nucleus</keyword>
<dbReference type="SUPFAM" id="SSF100939">
    <property type="entry name" value="SPOC domain-like"/>
    <property type="match status" value="1"/>
</dbReference>
<keyword evidence="10" id="KW-0234">DNA repair</keyword>
<keyword evidence="3" id="KW-0547">Nucleotide-binding</keyword>
<evidence type="ECO:0000256" key="4">
    <source>
        <dbReference type="ARBA" id="ARBA00022763"/>
    </source>
</evidence>
<dbReference type="GO" id="GO:0043564">
    <property type="term" value="C:Ku70:Ku80 complex"/>
    <property type="evidence" value="ECO:0007669"/>
    <property type="project" value="InterPro"/>
</dbReference>
<dbReference type="STRING" id="456900.A0A195CGJ8"/>
<evidence type="ECO:0000313" key="14">
    <source>
        <dbReference type="EMBL" id="KYM99854.1"/>
    </source>
</evidence>
<evidence type="ECO:0000256" key="5">
    <source>
        <dbReference type="ARBA" id="ARBA00022801"/>
    </source>
</evidence>
<dbReference type="PANTHER" id="PTHR12604">
    <property type="entry name" value="KU AUTOANTIGEN DNA HELICASE"/>
    <property type="match status" value="1"/>
</dbReference>
<dbReference type="GO" id="GO:0005524">
    <property type="term" value="F:ATP binding"/>
    <property type="evidence" value="ECO:0007669"/>
    <property type="project" value="UniProtKB-KW"/>
</dbReference>
<dbReference type="Gene3D" id="1.10.1600.10">
    <property type="match status" value="1"/>
</dbReference>
<keyword evidence="15" id="KW-1185">Reference proteome</keyword>
<dbReference type="PIRSF" id="PIRSF003033">
    <property type="entry name" value="Ku70"/>
    <property type="match status" value="1"/>
</dbReference>